<comment type="subcellular location">
    <subcellularLocation>
        <location evidence="1">Endoplasmic reticulum membrane</location>
        <topology evidence="1">Multi-pass membrane protein</topology>
    </subcellularLocation>
</comment>
<comment type="similarity">
    <text evidence="2">Belongs to the SPCS1 family.</text>
</comment>
<proteinExistence type="inferred from homology"/>
<evidence type="ECO:0000256" key="1">
    <source>
        <dbReference type="ARBA" id="ARBA00004477"/>
    </source>
</evidence>
<dbReference type="InterPro" id="IPR009542">
    <property type="entry name" value="Spc1/SPCS1"/>
</dbReference>
<keyword evidence="4" id="KW-0256">Endoplasmic reticulum</keyword>
<reference evidence="8 9" key="1">
    <citation type="journal article" date="2019" name="Sci. Rep.">
        <title>Comparative genomics of chytrid fungi reveal insights into the obligate biotrophic and pathogenic lifestyle of Synchytrium endobioticum.</title>
        <authorList>
            <person name="van de Vossenberg B.T.L.H."/>
            <person name="Warris S."/>
            <person name="Nguyen H.D.T."/>
            <person name="van Gent-Pelzer M.P.E."/>
            <person name="Joly D.L."/>
            <person name="van de Geest H.C."/>
            <person name="Bonants P.J.M."/>
            <person name="Smith D.S."/>
            <person name="Levesque C.A."/>
            <person name="van der Lee T.A.J."/>
        </authorList>
    </citation>
    <scope>NUCLEOTIDE SEQUENCE [LARGE SCALE GENOMIC DNA]</scope>
    <source>
        <strain evidence="8 9">CBS 809.83</strain>
    </source>
</reference>
<organism evidence="8 9">
    <name type="scientific">Powellomyces hirtus</name>
    <dbReference type="NCBI Taxonomy" id="109895"/>
    <lineage>
        <taxon>Eukaryota</taxon>
        <taxon>Fungi</taxon>
        <taxon>Fungi incertae sedis</taxon>
        <taxon>Chytridiomycota</taxon>
        <taxon>Chytridiomycota incertae sedis</taxon>
        <taxon>Chytridiomycetes</taxon>
        <taxon>Spizellomycetales</taxon>
        <taxon>Powellomycetaceae</taxon>
        <taxon>Powellomyces</taxon>
    </lineage>
</organism>
<comment type="caution">
    <text evidence="8">The sequence shown here is derived from an EMBL/GenBank/DDBJ whole genome shotgun (WGS) entry which is preliminary data.</text>
</comment>
<keyword evidence="9" id="KW-1185">Reference proteome</keyword>
<keyword evidence="5 7" id="KW-1133">Transmembrane helix</keyword>
<evidence type="ECO:0000256" key="2">
    <source>
        <dbReference type="ARBA" id="ARBA00005245"/>
    </source>
</evidence>
<evidence type="ECO:0000313" key="9">
    <source>
        <dbReference type="Proteomes" id="UP000318582"/>
    </source>
</evidence>
<dbReference type="EMBL" id="QEAQ01000014">
    <property type="protein sequence ID" value="TPX60546.1"/>
    <property type="molecule type" value="Genomic_DNA"/>
</dbReference>
<dbReference type="Pfam" id="PF06645">
    <property type="entry name" value="SPC12"/>
    <property type="match status" value="1"/>
</dbReference>
<dbReference type="Proteomes" id="UP000318582">
    <property type="component" value="Unassembled WGS sequence"/>
</dbReference>
<keyword evidence="3 7" id="KW-0812">Transmembrane</keyword>
<evidence type="ECO:0000256" key="3">
    <source>
        <dbReference type="ARBA" id="ARBA00022692"/>
    </source>
</evidence>
<feature type="transmembrane region" description="Helical" evidence="7">
    <location>
        <begin position="14"/>
        <end position="37"/>
    </location>
</feature>
<dbReference type="GO" id="GO:0006465">
    <property type="term" value="P:signal peptide processing"/>
    <property type="evidence" value="ECO:0007669"/>
    <property type="project" value="InterPro"/>
</dbReference>
<keyword evidence="6 7" id="KW-0472">Membrane</keyword>
<evidence type="ECO:0000313" key="8">
    <source>
        <dbReference type="EMBL" id="TPX60546.1"/>
    </source>
</evidence>
<evidence type="ECO:0000256" key="4">
    <source>
        <dbReference type="ARBA" id="ARBA00022824"/>
    </source>
</evidence>
<dbReference type="OrthoDB" id="263893at2759"/>
<evidence type="ECO:0000256" key="6">
    <source>
        <dbReference type="ARBA" id="ARBA00023136"/>
    </source>
</evidence>
<dbReference type="AlphaFoldDB" id="A0A507E9S1"/>
<accession>A0A507E9S1</accession>
<name>A0A507E9S1_9FUNG</name>
<gene>
    <name evidence="8" type="ORF">PhCBS80983_g01721</name>
</gene>
<evidence type="ECO:0000256" key="5">
    <source>
        <dbReference type="ARBA" id="ARBA00022989"/>
    </source>
</evidence>
<sequence length="57" mass="5971">MDFNAKLDFAGQALAFRLLHVLLAASGVVAFFVGLALQSLSITMYTLALGTVVTALV</sequence>
<protein>
    <submittedName>
        <fullName evidence="8">Uncharacterized protein</fullName>
    </submittedName>
</protein>
<dbReference type="GO" id="GO:0005787">
    <property type="term" value="C:signal peptidase complex"/>
    <property type="evidence" value="ECO:0007669"/>
    <property type="project" value="InterPro"/>
</dbReference>
<evidence type="ECO:0000256" key="7">
    <source>
        <dbReference type="SAM" id="Phobius"/>
    </source>
</evidence>